<dbReference type="AlphaFoldDB" id="A0A0R1P9Z9"/>
<dbReference type="Proteomes" id="UP000050901">
    <property type="component" value="Unassembled WGS sequence"/>
</dbReference>
<accession>A0A0R1P9Z9</accession>
<dbReference type="PATRIC" id="fig|1423771.3.peg.6"/>
<proteinExistence type="predicted"/>
<evidence type="ECO:0000313" key="1">
    <source>
        <dbReference type="EMBL" id="KRL27492.1"/>
    </source>
</evidence>
<organism evidence="1 2">
    <name type="scientific">Limosilactobacillus mucosae DSM 13345</name>
    <dbReference type="NCBI Taxonomy" id="1423771"/>
    <lineage>
        <taxon>Bacteria</taxon>
        <taxon>Bacillati</taxon>
        <taxon>Bacillota</taxon>
        <taxon>Bacilli</taxon>
        <taxon>Lactobacillales</taxon>
        <taxon>Lactobacillaceae</taxon>
        <taxon>Limosilactobacillus</taxon>
    </lineage>
</organism>
<reference evidence="1 2" key="1">
    <citation type="journal article" date="2015" name="Genome Announc.">
        <title>Expanding the biotechnology potential of lactobacilli through comparative genomics of 213 strains and associated genera.</title>
        <authorList>
            <person name="Sun Z."/>
            <person name="Harris H.M."/>
            <person name="McCann A."/>
            <person name="Guo C."/>
            <person name="Argimon S."/>
            <person name="Zhang W."/>
            <person name="Yang X."/>
            <person name="Jeffery I.B."/>
            <person name="Cooney J.C."/>
            <person name="Kagawa T.F."/>
            <person name="Liu W."/>
            <person name="Song Y."/>
            <person name="Salvetti E."/>
            <person name="Wrobel A."/>
            <person name="Rasinkangas P."/>
            <person name="Parkhill J."/>
            <person name="Rea M.C."/>
            <person name="O'Sullivan O."/>
            <person name="Ritari J."/>
            <person name="Douillard F.P."/>
            <person name="Paul Ross R."/>
            <person name="Yang R."/>
            <person name="Briner A.E."/>
            <person name="Felis G.E."/>
            <person name="de Vos W.M."/>
            <person name="Barrangou R."/>
            <person name="Klaenhammer T.R."/>
            <person name="Caufield P.W."/>
            <person name="Cui Y."/>
            <person name="Zhang H."/>
            <person name="O'Toole P.W."/>
        </authorList>
    </citation>
    <scope>NUCLEOTIDE SEQUENCE [LARGE SCALE GENOMIC DNA]</scope>
    <source>
        <strain evidence="1 2">DSM 13345</strain>
    </source>
</reference>
<gene>
    <name evidence="1" type="ORF">FC47_GL000006</name>
</gene>
<protein>
    <submittedName>
        <fullName evidence="1">Uncharacterized protein</fullName>
    </submittedName>
</protein>
<sequence length="229" mass="26669">MLFLYAFLFFEKRVKMPKQGQFAKSVRQKKLNDFKVKRHDQGAVIDETQLTDFLTVRFALTIKKKLPSVQRESAQRLLQEIAPRLRNRDGRLADLMAELIVELNAKTPWQFFWQISDFWPVLQKFLQKEVPAVPLSQRILIRQLLSQTELERMLGQALTQKTAAAMLLGQGQAEAAKINQLSGLLMADLYQETHLNWQKVRQLLAPFAFSIDEELDETTRQWLRDLTAL</sequence>
<evidence type="ECO:0000313" key="2">
    <source>
        <dbReference type="Proteomes" id="UP000050901"/>
    </source>
</evidence>
<name>A0A0R1P9Z9_LIMMU</name>
<dbReference type="EMBL" id="AZEQ01000001">
    <property type="protein sequence ID" value="KRL27492.1"/>
    <property type="molecule type" value="Genomic_DNA"/>
</dbReference>
<comment type="caution">
    <text evidence="1">The sequence shown here is derived from an EMBL/GenBank/DDBJ whole genome shotgun (WGS) entry which is preliminary data.</text>
</comment>